<sequence length="135" mass="14435">MRRAVPAWVLLSCLLLALPPGRGAAQTGDCTAPTTQATMNLCAMEAWLAADDALNAAYARAVSAIEALDPDGSRGLEALLREAQRAWIVFRDAACEAEAALYAGGSIEPLIRATCLERLTVERTRDLLAYGDEEK</sequence>
<comment type="caution">
    <text evidence="3">The sequence shown here is derived from an EMBL/GenBank/DDBJ whole genome shotgun (WGS) entry which is preliminary data.</text>
</comment>
<evidence type="ECO:0000256" key="1">
    <source>
        <dbReference type="SAM" id="SignalP"/>
    </source>
</evidence>
<feature type="chain" id="PRO_5004569127" evidence="1">
    <location>
        <begin position="25"/>
        <end position="135"/>
    </location>
</feature>
<gene>
    <name evidence="3" type="ORF">ruthe_01145</name>
</gene>
<name>S9S826_9RHOB</name>
<evidence type="ECO:0000313" key="3">
    <source>
        <dbReference type="EMBL" id="EPX86330.1"/>
    </source>
</evidence>
<dbReference type="STRING" id="1123069.ruthe_01145"/>
<dbReference type="Gene3D" id="1.20.1270.180">
    <property type="match status" value="1"/>
</dbReference>
<keyword evidence="4" id="KW-1185">Reference proteome</keyword>
<keyword evidence="1" id="KW-0732">Signal</keyword>
<dbReference type="AlphaFoldDB" id="S9S826"/>
<evidence type="ECO:0000259" key="2">
    <source>
        <dbReference type="Pfam" id="PF07007"/>
    </source>
</evidence>
<dbReference type="EMBL" id="AOLV01000010">
    <property type="protein sequence ID" value="EPX86330.1"/>
    <property type="molecule type" value="Genomic_DNA"/>
</dbReference>
<protein>
    <submittedName>
        <fullName evidence="3">Uncharacterized protein putative in bacteria</fullName>
    </submittedName>
</protein>
<dbReference type="HOGENOM" id="CLU_128596_4_1_5"/>
<dbReference type="RefSeq" id="WP_021097238.1">
    <property type="nucleotide sequence ID" value="NZ_KE557320.1"/>
</dbReference>
<feature type="signal peptide" evidence="1">
    <location>
        <begin position="1"/>
        <end position="24"/>
    </location>
</feature>
<proteinExistence type="predicted"/>
<dbReference type="InterPro" id="IPR009739">
    <property type="entry name" value="LprI-like_N"/>
</dbReference>
<reference evidence="3 4" key="1">
    <citation type="journal article" date="2013" name="Stand. Genomic Sci.">
        <title>Genome sequence of the reddish-pigmented Rubellimicrobium thermophilum type strain (DSM 16684(T)), a member of the Roseobacter clade.</title>
        <authorList>
            <person name="Fiebig A."/>
            <person name="Riedel T."/>
            <person name="Gronow S."/>
            <person name="Petersen J."/>
            <person name="Klenk H.P."/>
            <person name="Goker M."/>
        </authorList>
    </citation>
    <scope>NUCLEOTIDE SEQUENCE [LARGE SCALE GENOMIC DNA]</scope>
    <source>
        <strain evidence="3 4">DSM 16684</strain>
    </source>
</reference>
<feature type="domain" description="Lysozyme inhibitor LprI-like N-terminal" evidence="2">
    <location>
        <begin position="30"/>
        <end position="127"/>
    </location>
</feature>
<dbReference type="Pfam" id="PF07007">
    <property type="entry name" value="LprI"/>
    <property type="match status" value="1"/>
</dbReference>
<dbReference type="Proteomes" id="UP000015346">
    <property type="component" value="Unassembled WGS sequence"/>
</dbReference>
<accession>S9S826</accession>
<dbReference type="PATRIC" id="fig|1123069.3.peg.1117"/>
<evidence type="ECO:0000313" key="4">
    <source>
        <dbReference type="Proteomes" id="UP000015346"/>
    </source>
</evidence>
<organism evidence="3 4">
    <name type="scientific">Rubellimicrobium thermophilum DSM 16684</name>
    <dbReference type="NCBI Taxonomy" id="1123069"/>
    <lineage>
        <taxon>Bacteria</taxon>
        <taxon>Pseudomonadati</taxon>
        <taxon>Pseudomonadota</taxon>
        <taxon>Alphaproteobacteria</taxon>
        <taxon>Rhodobacterales</taxon>
        <taxon>Roseobacteraceae</taxon>
        <taxon>Rubellimicrobium</taxon>
    </lineage>
</organism>